<dbReference type="RefSeq" id="WP_382390597.1">
    <property type="nucleotide sequence ID" value="NZ_JBHTCQ010000001.1"/>
</dbReference>
<sequence>MTGWQQEREQVVDRALTWTSTVPQLDGLVQVGSGVTGFRDEWSDVDLVAVARPGTHDAVLAQARSFLGALDALAVTAWWHRPGVVVLCALLPSGLEVDLGVWTRDVLFASGPRWRVLAAPTPAARARLEHALTHNPALPRPHEATAEGTDPTWQYVLAEAVRARRGGRAVDVAAVEATLADSPYPPQVQDLLLRLAREVGAPTG</sequence>
<reference evidence="2" key="1">
    <citation type="journal article" date="2019" name="Int. J. Syst. Evol. Microbiol.">
        <title>The Global Catalogue of Microorganisms (GCM) 10K type strain sequencing project: providing services to taxonomists for standard genome sequencing and annotation.</title>
        <authorList>
            <consortium name="The Broad Institute Genomics Platform"/>
            <consortium name="The Broad Institute Genome Sequencing Center for Infectious Disease"/>
            <person name="Wu L."/>
            <person name="Ma J."/>
        </authorList>
    </citation>
    <scope>NUCLEOTIDE SEQUENCE [LARGE SCALE GENOMIC DNA]</scope>
    <source>
        <strain evidence="2">JCM 1490</strain>
    </source>
</reference>
<dbReference type="Gene3D" id="3.30.460.10">
    <property type="entry name" value="Beta Polymerase, domain 2"/>
    <property type="match status" value="1"/>
</dbReference>
<proteinExistence type="predicted"/>
<accession>A0ABW2Q5D9</accession>
<keyword evidence="2" id="KW-1185">Reference proteome</keyword>
<gene>
    <name evidence="1" type="ORF">ACFQQL_01645</name>
</gene>
<name>A0ABW2Q5D9_9MICO</name>
<protein>
    <recommendedName>
        <fullName evidence="3">Nucleotidyltransferase domain-containing protein</fullName>
    </recommendedName>
</protein>
<dbReference type="EMBL" id="JBHTCQ010000001">
    <property type="protein sequence ID" value="MFC7403797.1"/>
    <property type="molecule type" value="Genomic_DNA"/>
</dbReference>
<evidence type="ECO:0008006" key="3">
    <source>
        <dbReference type="Google" id="ProtNLM"/>
    </source>
</evidence>
<dbReference type="SUPFAM" id="SSF81301">
    <property type="entry name" value="Nucleotidyltransferase"/>
    <property type="match status" value="1"/>
</dbReference>
<evidence type="ECO:0000313" key="2">
    <source>
        <dbReference type="Proteomes" id="UP001596455"/>
    </source>
</evidence>
<organism evidence="1 2">
    <name type="scientific">Georgenia alba</name>
    <dbReference type="NCBI Taxonomy" id="2233858"/>
    <lineage>
        <taxon>Bacteria</taxon>
        <taxon>Bacillati</taxon>
        <taxon>Actinomycetota</taxon>
        <taxon>Actinomycetes</taxon>
        <taxon>Micrococcales</taxon>
        <taxon>Bogoriellaceae</taxon>
        <taxon>Georgenia</taxon>
    </lineage>
</organism>
<evidence type="ECO:0000313" key="1">
    <source>
        <dbReference type="EMBL" id="MFC7403797.1"/>
    </source>
</evidence>
<dbReference type="InterPro" id="IPR043519">
    <property type="entry name" value="NT_sf"/>
</dbReference>
<comment type="caution">
    <text evidence="1">The sequence shown here is derived from an EMBL/GenBank/DDBJ whole genome shotgun (WGS) entry which is preliminary data.</text>
</comment>
<dbReference type="Proteomes" id="UP001596455">
    <property type="component" value="Unassembled WGS sequence"/>
</dbReference>